<name>S7V2N9_DESML</name>
<feature type="signal peptide" evidence="1">
    <location>
        <begin position="1"/>
        <end position="35"/>
    </location>
</feature>
<reference evidence="2 3" key="1">
    <citation type="journal article" date="2013" name="Genome Announc.">
        <title>Draft genome sequences for three mercury-methylating, sulfate-reducing bacteria.</title>
        <authorList>
            <person name="Brown S.D."/>
            <person name="Hurt R.A.Jr."/>
            <person name="Gilmour C.C."/>
            <person name="Elias D.A."/>
        </authorList>
    </citation>
    <scope>NUCLEOTIDE SEQUENCE [LARGE SCALE GENOMIC DNA]</scope>
    <source>
        <strain evidence="2 3">DSM 2059</strain>
    </source>
</reference>
<organism evidence="2 3">
    <name type="scientific">Desulfococcus multivorans DSM 2059</name>
    <dbReference type="NCBI Taxonomy" id="1121405"/>
    <lineage>
        <taxon>Bacteria</taxon>
        <taxon>Pseudomonadati</taxon>
        <taxon>Thermodesulfobacteriota</taxon>
        <taxon>Desulfobacteria</taxon>
        <taxon>Desulfobacterales</taxon>
        <taxon>Desulfococcaceae</taxon>
        <taxon>Desulfococcus</taxon>
    </lineage>
</organism>
<comment type="caution">
    <text evidence="2">The sequence shown here is derived from an EMBL/GenBank/DDBJ whole genome shotgun (WGS) entry which is preliminary data.</text>
</comment>
<dbReference type="Proteomes" id="UP000014977">
    <property type="component" value="Unassembled WGS sequence"/>
</dbReference>
<dbReference type="eggNOG" id="ENOG5032ST7">
    <property type="taxonomic scope" value="Bacteria"/>
</dbReference>
<feature type="chain" id="PRO_5030177290" description="NLP/P60 protein" evidence="1">
    <location>
        <begin position="36"/>
        <end position="185"/>
    </location>
</feature>
<protein>
    <recommendedName>
        <fullName evidence="4">NLP/P60 protein</fullName>
    </recommendedName>
</protein>
<evidence type="ECO:0008006" key="4">
    <source>
        <dbReference type="Google" id="ProtNLM"/>
    </source>
</evidence>
<evidence type="ECO:0000256" key="1">
    <source>
        <dbReference type="SAM" id="SignalP"/>
    </source>
</evidence>
<proteinExistence type="predicted"/>
<dbReference type="InterPro" id="IPR038765">
    <property type="entry name" value="Papain-like_cys_pep_sf"/>
</dbReference>
<sequence>MKISRCMNKQRRWKILLKCAIAFSLGVIWMTPAVAALPEASLAAVRNGIPGIAERYVGMPYAFGADPEHHGAADNSHLICAIYGEAARNAGFAFPGYMPMKMLLARTIRIHPDMVEPGDLMVLKDGHAAMIYHVEDAENFDLIYASLKRGKVVAFNSRNLVYEVYWRVHLDGFYRFDPTLSAPVD</sequence>
<evidence type="ECO:0000313" key="3">
    <source>
        <dbReference type="Proteomes" id="UP000014977"/>
    </source>
</evidence>
<evidence type="ECO:0000313" key="2">
    <source>
        <dbReference type="EMBL" id="EPR38928.1"/>
    </source>
</evidence>
<keyword evidence="1" id="KW-0732">Signal</keyword>
<dbReference type="Gene3D" id="3.90.1720.10">
    <property type="entry name" value="endopeptidase domain like (from Nostoc punctiforme)"/>
    <property type="match status" value="1"/>
</dbReference>
<accession>S7V2N9</accession>
<keyword evidence="3" id="KW-1185">Reference proteome</keyword>
<dbReference type="EMBL" id="ATHJ01000094">
    <property type="protein sequence ID" value="EPR38928.1"/>
    <property type="molecule type" value="Genomic_DNA"/>
</dbReference>
<dbReference type="AlphaFoldDB" id="S7V2N9"/>
<gene>
    <name evidence="2" type="ORF">dsmv_0338</name>
</gene>
<dbReference type="SUPFAM" id="SSF54001">
    <property type="entry name" value="Cysteine proteinases"/>
    <property type="match status" value="1"/>
</dbReference>